<keyword evidence="5" id="KW-0769">Symport</keyword>
<feature type="transmembrane region" description="Helical" evidence="8">
    <location>
        <begin position="69"/>
        <end position="87"/>
    </location>
</feature>
<keyword evidence="7 8" id="KW-0472">Membrane</keyword>
<keyword evidence="11" id="KW-1185">Reference proteome</keyword>
<evidence type="ECO:0000259" key="9">
    <source>
        <dbReference type="PROSITE" id="PS50850"/>
    </source>
</evidence>
<protein>
    <submittedName>
        <fullName evidence="10">MFS transporter</fullName>
    </submittedName>
</protein>
<evidence type="ECO:0000313" key="11">
    <source>
        <dbReference type="Proteomes" id="UP001500177"/>
    </source>
</evidence>
<evidence type="ECO:0000256" key="8">
    <source>
        <dbReference type="SAM" id="Phobius"/>
    </source>
</evidence>
<feature type="transmembrane region" description="Helical" evidence="8">
    <location>
        <begin position="382"/>
        <end position="401"/>
    </location>
</feature>
<dbReference type="Proteomes" id="UP001500177">
    <property type="component" value="Unassembled WGS sequence"/>
</dbReference>
<comment type="caution">
    <text evidence="10">The sequence shown here is derived from an EMBL/GenBank/DDBJ whole genome shotgun (WGS) entry which is preliminary data.</text>
</comment>
<dbReference type="Gene3D" id="1.20.1250.20">
    <property type="entry name" value="MFS general substrate transporter like domains"/>
    <property type="match status" value="2"/>
</dbReference>
<dbReference type="InterPro" id="IPR020846">
    <property type="entry name" value="MFS_dom"/>
</dbReference>
<dbReference type="InterPro" id="IPR051084">
    <property type="entry name" value="H+-coupled_symporters"/>
</dbReference>
<feature type="transmembrane region" description="Helical" evidence="8">
    <location>
        <begin position="259"/>
        <end position="278"/>
    </location>
</feature>
<keyword evidence="4 8" id="KW-0812">Transmembrane</keyword>
<gene>
    <name evidence="10" type="ORF">GCM10009690_21600</name>
</gene>
<dbReference type="Pfam" id="PF07690">
    <property type="entry name" value="MFS_1"/>
    <property type="match status" value="1"/>
</dbReference>
<dbReference type="PROSITE" id="PS50850">
    <property type="entry name" value="MFS"/>
    <property type="match status" value="1"/>
</dbReference>
<feature type="transmembrane region" description="Helical" evidence="8">
    <location>
        <begin position="133"/>
        <end position="156"/>
    </location>
</feature>
<dbReference type="InterPro" id="IPR011701">
    <property type="entry name" value="MFS"/>
</dbReference>
<evidence type="ECO:0000256" key="7">
    <source>
        <dbReference type="ARBA" id="ARBA00023136"/>
    </source>
</evidence>
<evidence type="ECO:0000256" key="2">
    <source>
        <dbReference type="ARBA" id="ARBA00022448"/>
    </source>
</evidence>
<name>A0ABN2AFD2_9MICO</name>
<proteinExistence type="predicted"/>
<evidence type="ECO:0000256" key="1">
    <source>
        <dbReference type="ARBA" id="ARBA00004651"/>
    </source>
</evidence>
<feature type="transmembrane region" description="Helical" evidence="8">
    <location>
        <begin position="352"/>
        <end position="376"/>
    </location>
</feature>
<sequence length="445" mass="47095">MLVTSSRSRCSGQVYVCFSVYISVAFFPSESHAVSVMLALGTFALSFFIRPVGAIVLGSFADRKGRKPALTLTIWLMFAGTLMIVLMPPAHVIGLAAPLLVLLARLVQGFAAGGEFGSATSLMVEHLPDRRGFAASWQFTSQAMSTILASVIGVAVTTTLTQEQLETWGFRRPFIVGLLVGPVGLYMRRHVPESPEFAAAQAETPKEAAAIGGVLRHHKLAVLLVIGAIAVSTCLNYFITYVPTYAVDNLGMNSSAGFWATLVSGLVLFFCTPVAGYFCDKVGRLTFMIPAALAVMVLTWVLFTWVVVANALSVLIVVVVIFSILKAAYYGPLASVMGDIFPTEVRGTGLSLGYNVGVAIFGGLTPLVAAWLIAITGDAKAPAYWVLLAGALSVGAILVVWKKLGVRLGRPCRIWGVVSAKRDRGEGAGSLSCSITTAATATPVH</sequence>
<comment type="subcellular location">
    <subcellularLocation>
        <location evidence="1">Cell membrane</location>
        <topology evidence="1">Multi-pass membrane protein</topology>
    </subcellularLocation>
</comment>
<accession>A0ABN2AFD2</accession>
<evidence type="ECO:0000256" key="6">
    <source>
        <dbReference type="ARBA" id="ARBA00022989"/>
    </source>
</evidence>
<organism evidence="10 11">
    <name type="scientific">Brevibacterium permense</name>
    <dbReference type="NCBI Taxonomy" id="234834"/>
    <lineage>
        <taxon>Bacteria</taxon>
        <taxon>Bacillati</taxon>
        <taxon>Actinomycetota</taxon>
        <taxon>Actinomycetes</taxon>
        <taxon>Micrococcales</taxon>
        <taxon>Brevibacteriaceae</taxon>
        <taxon>Brevibacterium</taxon>
    </lineage>
</organism>
<feature type="transmembrane region" description="Helical" evidence="8">
    <location>
        <begin position="312"/>
        <end position="331"/>
    </location>
</feature>
<feature type="transmembrane region" description="Helical" evidence="8">
    <location>
        <begin position="12"/>
        <end position="29"/>
    </location>
</feature>
<reference evidence="10 11" key="1">
    <citation type="journal article" date="2019" name="Int. J. Syst. Evol. Microbiol.">
        <title>The Global Catalogue of Microorganisms (GCM) 10K type strain sequencing project: providing services to taxonomists for standard genome sequencing and annotation.</title>
        <authorList>
            <consortium name="The Broad Institute Genomics Platform"/>
            <consortium name="The Broad Institute Genome Sequencing Center for Infectious Disease"/>
            <person name="Wu L."/>
            <person name="Ma J."/>
        </authorList>
    </citation>
    <scope>NUCLEOTIDE SEQUENCE [LARGE SCALE GENOMIC DNA]</scope>
    <source>
        <strain evidence="10 11">JCM 13318</strain>
    </source>
</reference>
<dbReference type="RefSeq" id="WP_173154949.1">
    <property type="nucleotide sequence ID" value="NZ_BAAALX010000010.1"/>
</dbReference>
<keyword evidence="6 8" id="KW-1133">Transmembrane helix</keyword>
<keyword evidence="2" id="KW-0813">Transport</keyword>
<feature type="transmembrane region" description="Helical" evidence="8">
    <location>
        <begin position="35"/>
        <end position="57"/>
    </location>
</feature>
<dbReference type="EMBL" id="BAAALX010000010">
    <property type="protein sequence ID" value="GAA1518216.1"/>
    <property type="molecule type" value="Genomic_DNA"/>
</dbReference>
<evidence type="ECO:0000256" key="4">
    <source>
        <dbReference type="ARBA" id="ARBA00022692"/>
    </source>
</evidence>
<dbReference type="SUPFAM" id="SSF103473">
    <property type="entry name" value="MFS general substrate transporter"/>
    <property type="match status" value="1"/>
</dbReference>
<feature type="domain" description="Major facilitator superfamily (MFS) profile" evidence="9">
    <location>
        <begin position="1"/>
        <end position="407"/>
    </location>
</feature>
<dbReference type="PANTHER" id="PTHR43528">
    <property type="entry name" value="ALPHA-KETOGLUTARATE PERMEASE"/>
    <property type="match status" value="1"/>
</dbReference>
<evidence type="ECO:0000313" key="10">
    <source>
        <dbReference type="EMBL" id="GAA1518216.1"/>
    </source>
</evidence>
<feature type="transmembrane region" description="Helical" evidence="8">
    <location>
        <begin position="168"/>
        <end position="187"/>
    </location>
</feature>
<dbReference type="PANTHER" id="PTHR43528:SF1">
    <property type="entry name" value="ALPHA-KETOGLUTARATE PERMEASE"/>
    <property type="match status" value="1"/>
</dbReference>
<keyword evidence="3" id="KW-1003">Cell membrane</keyword>
<dbReference type="InterPro" id="IPR036259">
    <property type="entry name" value="MFS_trans_sf"/>
</dbReference>
<evidence type="ECO:0000256" key="3">
    <source>
        <dbReference type="ARBA" id="ARBA00022475"/>
    </source>
</evidence>
<evidence type="ECO:0000256" key="5">
    <source>
        <dbReference type="ARBA" id="ARBA00022847"/>
    </source>
</evidence>
<feature type="transmembrane region" description="Helical" evidence="8">
    <location>
        <begin position="285"/>
        <end position="306"/>
    </location>
</feature>
<feature type="transmembrane region" description="Helical" evidence="8">
    <location>
        <begin position="220"/>
        <end position="239"/>
    </location>
</feature>